<keyword evidence="3" id="KW-1185">Reference proteome</keyword>
<dbReference type="InterPro" id="IPR036388">
    <property type="entry name" value="WH-like_DNA-bd_sf"/>
</dbReference>
<evidence type="ECO:0000313" key="2">
    <source>
        <dbReference type="EMBL" id="KAK3870901.1"/>
    </source>
</evidence>
<name>A0AAE1FBX7_PETCI</name>
<dbReference type="EMBL" id="JAWQEG010002593">
    <property type="protein sequence ID" value="KAK3870901.1"/>
    <property type="molecule type" value="Genomic_DNA"/>
</dbReference>
<evidence type="ECO:0000313" key="3">
    <source>
        <dbReference type="Proteomes" id="UP001286313"/>
    </source>
</evidence>
<sequence length="166" mass="19008">MERRMSNSPAMLAERARIVLLWLGGSSARSISQQTGASLSTVYRWIHRWQDEGSVETKPYHRRLRKVPWTDKKDHKKRNIVESPMASAKGEKTINFPLTPKSQTLALGNAMSTPPPALSQLDKQFEESGKKHNFQLSLYSKVFQEGFPQLLWRPTSFPFFNKGFAD</sequence>
<accession>A0AAE1FBX7</accession>
<dbReference type="Proteomes" id="UP001286313">
    <property type="component" value="Unassembled WGS sequence"/>
</dbReference>
<reference evidence="2" key="1">
    <citation type="submission" date="2023-10" db="EMBL/GenBank/DDBJ databases">
        <title>Genome assemblies of two species of porcelain crab, Petrolisthes cinctipes and Petrolisthes manimaculis (Anomura: Porcellanidae).</title>
        <authorList>
            <person name="Angst P."/>
        </authorList>
    </citation>
    <scope>NUCLEOTIDE SEQUENCE</scope>
    <source>
        <strain evidence="2">PB745_01</strain>
        <tissue evidence="2">Gill</tissue>
    </source>
</reference>
<proteinExistence type="predicted"/>
<gene>
    <name evidence="2" type="ORF">Pcinc_023927</name>
</gene>
<dbReference type="Gene3D" id="1.10.10.10">
    <property type="entry name" value="Winged helix-like DNA-binding domain superfamily/Winged helix DNA-binding domain"/>
    <property type="match status" value="1"/>
</dbReference>
<protein>
    <submittedName>
        <fullName evidence="2">Uncharacterized protein</fullName>
    </submittedName>
</protein>
<dbReference type="InterPro" id="IPR009057">
    <property type="entry name" value="Homeodomain-like_sf"/>
</dbReference>
<evidence type="ECO:0000256" key="1">
    <source>
        <dbReference type="ARBA" id="ARBA00004123"/>
    </source>
</evidence>
<dbReference type="AlphaFoldDB" id="A0AAE1FBX7"/>
<comment type="caution">
    <text evidence="2">The sequence shown here is derived from an EMBL/GenBank/DDBJ whole genome shotgun (WGS) entry which is preliminary data.</text>
</comment>
<dbReference type="GO" id="GO:0005634">
    <property type="term" value="C:nucleus"/>
    <property type="evidence" value="ECO:0007669"/>
    <property type="project" value="UniProtKB-SubCell"/>
</dbReference>
<comment type="subcellular location">
    <subcellularLocation>
        <location evidence="1">Nucleus</location>
    </subcellularLocation>
</comment>
<dbReference type="Pfam" id="PF13384">
    <property type="entry name" value="HTH_23"/>
    <property type="match status" value="1"/>
</dbReference>
<dbReference type="SUPFAM" id="SSF46689">
    <property type="entry name" value="Homeodomain-like"/>
    <property type="match status" value="1"/>
</dbReference>
<organism evidence="2 3">
    <name type="scientific">Petrolisthes cinctipes</name>
    <name type="common">Flat porcelain crab</name>
    <dbReference type="NCBI Taxonomy" id="88211"/>
    <lineage>
        <taxon>Eukaryota</taxon>
        <taxon>Metazoa</taxon>
        <taxon>Ecdysozoa</taxon>
        <taxon>Arthropoda</taxon>
        <taxon>Crustacea</taxon>
        <taxon>Multicrustacea</taxon>
        <taxon>Malacostraca</taxon>
        <taxon>Eumalacostraca</taxon>
        <taxon>Eucarida</taxon>
        <taxon>Decapoda</taxon>
        <taxon>Pleocyemata</taxon>
        <taxon>Anomura</taxon>
        <taxon>Galatheoidea</taxon>
        <taxon>Porcellanidae</taxon>
        <taxon>Petrolisthes</taxon>
    </lineage>
</organism>